<feature type="transmembrane region" description="Helical" evidence="1">
    <location>
        <begin position="107"/>
        <end position="126"/>
    </location>
</feature>
<dbReference type="Proteomes" id="UP000065220">
    <property type="component" value="Chromosome"/>
</dbReference>
<keyword evidence="1" id="KW-1133">Transmembrane helix</keyword>
<dbReference type="STRING" id="111015.AXF14_01265"/>
<keyword evidence="3" id="KW-1185">Reference proteome</keyword>
<feature type="transmembrane region" description="Helical" evidence="1">
    <location>
        <begin position="355"/>
        <end position="376"/>
    </location>
</feature>
<feature type="transmembrane region" description="Helical" evidence="1">
    <location>
        <begin position="289"/>
        <end position="314"/>
    </location>
</feature>
<evidence type="ECO:0000256" key="1">
    <source>
        <dbReference type="SAM" id="Phobius"/>
    </source>
</evidence>
<evidence type="ECO:0000313" key="3">
    <source>
        <dbReference type="Proteomes" id="UP000065220"/>
    </source>
</evidence>
<feature type="transmembrane region" description="Helical" evidence="1">
    <location>
        <begin position="84"/>
        <end position="101"/>
    </location>
</feature>
<evidence type="ECO:0000313" key="2">
    <source>
        <dbReference type="EMBL" id="AMD86475.1"/>
    </source>
</evidence>
<sequence length="382" mass="39213">MKNRGVRVLKSAEVPTTRVWPRLICLLLGAACLLAGLDAALLRVDMPSPVSGAELSDLHGPLMLVGFLGTVIALERAVAARAPWAFLAPLGSALGCLLLLAGAPALLGRVVVLAGALALCGIYVAVHRRAPSVAGDVESLGAIALALGDLQWLAAGTTGADAAQAVPAAVPLWLLFPVLTIVGERLELARVAFLGDGVEGTVRGLSVLALLAACLLPVTAAAHLLLGPALLALAVVMAYYDVARRTVRSTGGPRFMAASMLAGYVWLALAGVVWTLEGIDGGTGTAYEIVIHCLALGYAFSMILAHAPTIVPAIVHRRLPYHPLMWLPYALLHLSLAARVIGLTVGAVGPWQTGGALGVAAILVFLAIVVVSALAAGSIRRS</sequence>
<organism evidence="2 3">
    <name type="scientific">Actinomyces radicidentis</name>
    <dbReference type="NCBI Taxonomy" id="111015"/>
    <lineage>
        <taxon>Bacteria</taxon>
        <taxon>Bacillati</taxon>
        <taxon>Actinomycetota</taxon>
        <taxon>Actinomycetes</taxon>
        <taxon>Actinomycetales</taxon>
        <taxon>Actinomycetaceae</taxon>
        <taxon>Actinomyces</taxon>
    </lineage>
</organism>
<reference evidence="3" key="1">
    <citation type="submission" date="2016-02" db="EMBL/GenBank/DDBJ databases">
        <authorList>
            <person name="Holder M.E."/>
            <person name="Ajami N.J."/>
            <person name="Petrosino J.F."/>
        </authorList>
    </citation>
    <scope>NUCLEOTIDE SEQUENCE [LARGE SCALE GENOMIC DNA]</scope>
    <source>
        <strain evidence="3">CCUG 36733</strain>
    </source>
</reference>
<dbReference type="KEGG" id="ard:AXF14_01265"/>
<proteinExistence type="predicted"/>
<accession>A0A0X8JCQ8</accession>
<feature type="transmembrane region" description="Helical" evidence="1">
    <location>
        <begin position="202"/>
        <end position="219"/>
    </location>
</feature>
<keyword evidence="1" id="KW-0472">Membrane</keyword>
<dbReference type="OrthoDB" id="9811974at2"/>
<feature type="transmembrane region" description="Helical" evidence="1">
    <location>
        <begin position="255"/>
        <end position="277"/>
    </location>
</feature>
<keyword evidence="1" id="KW-0812">Transmembrane</keyword>
<dbReference type="AlphaFoldDB" id="A0A0X8JCQ8"/>
<feature type="transmembrane region" description="Helical" evidence="1">
    <location>
        <begin position="62"/>
        <end position="79"/>
    </location>
</feature>
<dbReference type="EMBL" id="CP014228">
    <property type="protein sequence ID" value="AMD86475.1"/>
    <property type="molecule type" value="Genomic_DNA"/>
</dbReference>
<feature type="transmembrane region" description="Helical" evidence="1">
    <location>
        <begin position="326"/>
        <end position="349"/>
    </location>
</feature>
<protein>
    <submittedName>
        <fullName evidence="2">Uncharacterized protein</fullName>
    </submittedName>
</protein>
<gene>
    <name evidence="2" type="ORF">AXF14_01265</name>
</gene>
<name>A0A0X8JCQ8_ACTRD</name>